<feature type="region of interest" description="Disordered" evidence="1">
    <location>
        <begin position="1"/>
        <end position="27"/>
    </location>
</feature>
<reference evidence="2 3" key="1">
    <citation type="submission" date="2020-03" db="EMBL/GenBank/DDBJ databases">
        <title>Whole genome shotgun sequence of Phytohabitans suffuscus NBRC 105367.</title>
        <authorList>
            <person name="Komaki H."/>
            <person name="Tamura T."/>
        </authorList>
    </citation>
    <scope>NUCLEOTIDE SEQUENCE [LARGE SCALE GENOMIC DNA]</scope>
    <source>
        <strain evidence="2 3">NBRC 105367</strain>
    </source>
</reference>
<sequence length="59" mass="6671">MTEFDVPTEAHHDLPAQLRRDGGPVDRLSYDLDGGEHFDLVREEDRLDAGVEDAFGYKP</sequence>
<organism evidence="2 3">
    <name type="scientific">Phytohabitans suffuscus</name>
    <dbReference type="NCBI Taxonomy" id="624315"/>
    <lineage>
        <taxon>Bacteria</taxon>
        <taxon>Bacillati</taxon>
        <taxon>Actinomycetota</taxon>
        <taxon>Actinomycetes</taxon>
        <taxon>Micromonosporales</taxon>
        <taxon>Micromonosporaceae</taxon>
    </lineage>
</organism>
<evidence type="ECO:0000256" key="1">
    <source>
        <dbReference type="SAM" id="MobiDB-lite"/>
    </source>
</evidence>
<dbReference type="EMBL" id="AP022871">
    <property type="protein sequence ID" value="BCB90371.1"/>
    <property type="molecule type" value="Genomic_DNA"/>
</dbReference>
<evidence type="ECO:0000313" key="2">
    <source>
        <dbReference type="EMBL" id="BCB90371.1"/>
    </source>
</evidence>
<keyword evidence="3" id="KW-1185">Reference proteome</keyword>
<dbReference type="KEGG" id="psuu:Psuf_076840"/>
<protein>
    <submittedName>
        <fullName evidence="2">Uncharacterized protein</fullName>
    </submittedName>
</protein>
<feature type="compositionally biased region" description="Basic and acidic residues" evidence="1">
    <location>
        <begin position="8"/>
        <end position="27"/>
    </location>
</feature>
<accession>A0A6F8YWY9</accession>
<name>A0A6F8YWY9_9ACTN</name>
<proteinExistence type="predicted"/>
<dbReference type="AlphaFoldDB" id="A0A6F8YWY9"/>
<reference evidence="2 3" key="2">
    <citation type="submission" date="2020-03" db="EMBL/GenBank/DDBJ databases">
        <authorList>
            <person name="Ichikawa N."/>
            <person name="Kimura A."/>
            <person name="Kitahashi Y."/>
            <person name="Uohara A."/>
        </authorList>
    </citation>
    <scope>NUCLEOTIDE SEQUENCE [LARGE SCALE GENOMIC DNA]</scope>
    <source>
        <strain evidence="2 3">NBRC 105367</strain>
    </source>
</reference>
<gene>
    <name evidence="2" type="ORF">Psuf_076840</name>
</gene>
<dbReference type="Proteomes" id="UP000503011">
    <property type="component" value="Chromosome"/>
</dbReference>
<dbReference type="RefSeq" id="WP_173162667.1">
    <property type="nucleotide sequence ID" value="NZ_AP022871.1"/>
</dbReference>
<evidence type="ECO:0000313" key="3">
    <source>
        <dbReference type="Proteomes" id="UP000503011"/>
    </source>
</evidence>